<accession>A0A6J0BRW3</accession>
<dbReference type="PROSITE" id="PS50005">
    <property type="entry name" value="TPR"/>
    <property type="match status" value="1"/>
</dbReference>
<keyword evidence="5" id="KW-0413">Isomerase</keyword>
<evidence type="ECO:0000259" key="3">
    <source>
        <dbReference type="PROSITE" id="PS50072"/>
    </source>
</evidence>
<organism evidence="5">
    <name type="scientific">Neodiprion lecontei</name>
    <name type="common">Redheaded pine sawfly</name>
    <dbReference type="NCBI Taxonomy" id="441921"/>
    <lineage>
        <taxon>Eukaryota</taxon>
        <taxon>Metazoa</taxon>
        <taxon>Ecdysozoa</taxon>
        <taxon>Arthropoda</taxon>
        <taxon>Hexapoda</taxon>
        <taxon>Insecta</taxon>
        <taxon>Pterygota</taxon>
        <taxon>Neoptera</taxon>
        <taxon>Endopterygota</taxon>
        <taxon>Hymenoptera</taxon>
        <taxon>Tenthredinoidea</taxon>
        <taxon>Diprionidae</taxon>
        <taxon>Diprioninae</taxon>
        <taxon>Neodiprion</taxon>
    </lineage>
</organism>
<gene>
    <name evidence="5" type="primary">LOC107221954</name>
</gene>
<dbReference type="OrthoDB" id="407558at2759"/>
<dbReference type="PANTHER" id="PTHR11071:SF561">
    <property type="entry name" value="PEPTIDYL-PROLYL CIS-TRANS ISOMERASE D-RELATED"/>
    <property type="match status" value="1"/>
</dbReference>
<dbReference type="GO" id="GO:0006457">
    <property type="term" value="P:protein folding"/>
    <property type="evidence" value="ECO:0007669"/>
    <property type="project" value="TreeGrafter"/>
</dbReference>
<comment type="catalytic activity">
    <reaction evidence="1">
        <text>[protein]-peptidylproline (omega=180) = [protein]-peptidylproline (omega=0)</text>
        <dbReference type="Rhea" id="RHEA:16237"/>
        <dbReference type="Rhea" id="RHEA-COMP:10747"/>
        <dbReference type="Rhea" id="RHEA-COMP:10748"/>
        <dbReference type="ChEBI" id="CHEBI:83833"/>
        <dbReference type="ChEBI" id="CHEBI:83834"/>
        <dbReference type="EC" id="5.2.1.8"/>
    </reaction>
</comment>
<dbReference type="GO" id="GO:0003755">
    <property type="term" value="F:peptidyl-prolyl cis-trans isomerase activity"/>
    <property type="evidence" value="ECO:0007669"/>
    <property type="project" value="UniProtKB-KW"/>
</dbReference>
<dbReference type="Proteomes" id="UP000829291">
    <property type="component" value="Chromosome 1"/>
</dbReference>
<dbReference type="PRINTS" id="PR00153">
    <property type="entry name" value="CSAPPISMRASE"/>
</dbReference>
<name>A0A6J0BRW3_NEOLC</name>
<feature type="repeat" description="TPR" evidence="2">
    <location>
        <begin position="315"/>
        <end position="348"/>
    </location>
</feature>
<dbReference type="RefSeq" id="XP_015516628.2">
    <property type="nucleotide sequence ID" value="XM_015661142.2"/>
</dbReference>
<dbReference type="PANTHER" id="PTHR11071">
    <property type="entry name" value="PEPTIDYL-PROLYL CIS-TRANS ISOMERASE"/>
    <property type="match status" value="1"/>
</dbReference>
<evidence type="ECO:0000256" key="1">
    <source>
        <dbReference type="ARBA" id="ARBA00000971"/>
    </source>
</evidence>
<dbReference type="InterPro" id="IPR019734">
    <property type="entry name" value="TPR_rpt"/>
</dbReference>
<dbReference type="InParanoid" id="A0A6J0BRW3"/>
<dbReference type="Gene3D" id="1.25.40.10">
    <property type="entry name" value="Tetratricopeptide repeat domain"/>
    <property type="match status" value="1"/>
</dbReference>
<dbReference type="GO" id="GO:0005739">
    <property type="term" value="C:mitochondrion"/>
    <property type="evidence" value="ECO:0007669"/>
    <property type="project" value="TreeGrafter"/>
</dbReference>
<dbReference type="InterPro" id="IPR011990">
    <property type="entry name" value="TPR-like_helical_dom_sf"/>
</dbReference>
<evidence type="ECO:0000313" key="5">
    <source>
        <dbReference type="RefSeq" id="XP_015516628.2"/>
    </source>
</evidence>
<dbReference type="SUPFAM" id="SSF50891">
    <property type="entry name" value="Cyclophilin-like"/>
    <property type="match status" value="1"/>
</dbReference>
<dbReference type="SMART" id="SM00028">
    <property type="entry name" value="TPR"/>
    <property type="match status" value="2"/>
</dbReference>
<dbReference type="SUPFAM" id="SSF48452">
    <property type="entry name" value="TPR-like"/>
    <property type="match status" value="1"/>
</dbReference>
<proteinExistence type="predicted"/>
<dbReference type="InterPro" id="IPR029000">
    <property type="entry name" value="Cyclophilin-like_dom_sf"/>
</dbReference>
<dbReference type="KEGG" id="nlo:107221954"/>
<reference evidence="5" key="1">
    <citation type="submission" date="2025-08" db="UniProtKB">
        <authorList>
            <consortium name="RefSeq"/>
        </authorList>
    </citation>
    <scope>IDENTIFICATION</scope>
    <source>
        <tissue evidence="5">Thorax and Abdomen</tissue>
    </source>
</reference>
<dbReference type="Gene3D" id="2.40.100.10">
    <property type="entry name" value="Cyclophilin-like"/>
    <property type="match status" value="1"/>
</dbReference>
<dbReference type="PROSITE" id="PS50072">
    <property type="entry name" value="CSA_PPIASE_2"/>
    <property type="match status" value="1"/>
</dbReference>
<dbReference type="AlphaFoldDB" id="A0A6J0BRW3"/>
<dbReference type="InterPro" id="IPR002130">
    <property type="entry name" value="Cyclophilin-type_PPIase_dom"/>
</dbReference>
<keyword evidence="2" id="KW-0802">TPR repeat</keyword>
<dbReference type="GO" id="GO:0016018">
    <property type="term" value="F:cyclosporin A binding"/>
    <property type="evidence" value="ECO:0007669"/>
    <property type="project" value="TreeGrafter"/>
</dbReference>
<keyword evidence="4" id="KW-1185">Reference proteome</keyword>
<dbReference type="GeneID" id="107221954"/>
<sequence length="378" mass="42850">MKRPLEDQDNGYEKNPIVFLDIAVDGEKVGRVVLELFKHLVPRTAENFRALCTGEKGIGVNGKPLHYKGSIFHKVVPQCMIQGGDIINFDGSGGESIYGSNFEDESFEYKSLEHGCLVMVNEGSKNSNSSQFVITAVPCSHLDETNVAFGKVIKGMGVVFEVNEVETIKDVPQKEVRIVDCGELKRGESWGLEERDGTEDVFPSWPEDWDLDLTANKIDISCIEDVVKKIKDSGNHHFSKEDYATAERKYTKALRYIEWGTKLNDSTEKSSEITEGGELKVAILSNLAAVKLKRDQYREALKICNKILNVDRNNCKAMYRRGLAHMGLNEYQLALMDMKQALEEMPNNREIIQKMEKVNKIIQSYLVYEKEICLKMFK</sequence>
<evidence type="ECO:0000313" key="4">
    <source>
        <dbReference type="Proteomes" id="UP000829291"/>
    </source>
</evidence>
<feature type="domain" description="PPIase cyclophilin-type" evidence="3">
    <location>
        <begin position="19"/>
        <end position="183"/>
    </location>
</feature>
<dbReference type="Pfam" id="PF00160">
    <property type="entry name" value="Pro_isomerase"/>
    <property type="match status" value="1"/>
</dbReference>
<dbReference type="FunCoup" id="A0A6J0BRW3">
    <property type="interactions" value="2054"/>
</dbReference>
<evidence type="ECO:0000256" key="2">
    <source>
        <dbReference type="PROSITE-ProRule" id="PRU00339"/>
    </source>
</evidence>
<protein>
    <submittedName>
        <fullName evidence="5">Peptidyl-prolyl cis-trans isomerase D</fullName>
    </submittedName>
</protein>